<reference evidence="3" key="2">
    <citation type="submission" date="2022-06" db="UniProtKB">
        <authorList>
            <consortium name="EnsemblMetazoa"/>
        </authorList>
    </citation>
    <scope>IDENTIFICATION</scope>
    <source>
        <strain evidence="3">PS312</strain>
    </source>
</reference>
<gene>
    <name evidence="3" type="primary">WBGene00304700</name>
</gene>
<dbReference type="Proteomes" id="UP000005239">
    <property type="component" value="Unassembled WGS sequence"/>
</dbReference>
<keyword evidence="4" id="KW-1185">Reference proteome</keyword>
<feature type="compositionally biased region" description="Acidic residues" evidence="1">
    <location>
        <begin position="226"/>
        <end position="235"/>
    </location>
</feature>
<feature type="compositionally biased region" description="Low complexity" evidence="1">
    <location>
        <begin position="1047"/>
        <end position="1089"/>
    </location>
</feature>
<evidence type="ECO:0000313" key="4">
    <source>
        <dbReference type="Proteomes" id="UP000005239"/>
    </source>
</evidence>
<feature type="region of interest" description="Disordered" evidence="1">
    <location>
        <begin position="1040"/>
        <end position="1095"/>
    </location>
</feature>
<feature type="region of interest" description="Disordered" evidence="1">
    <location>
        <begin position="150"/>
        <end position="324"/>
    </location>
</feature>
<dbReference type="InterPro" id="IPR039110">
    <property type="entry name" value="KNL2-like"/>
</dbReference>
<feature type="compositionally biased region" description="Low complexity" evidence="1">
    <location>
        <begin position="946"/>
        <end position="955"/>
    </location>
</feature>
<feature type="region of interest" description="Disordered" evidence="1">
    <location>
        <begin position="668"/>
        <end position="703"/>
    </location>
</feature>
<feature type="domain" description="Myb-like" evidence="2">
    <location>
        <begin position="879"/>
        <end position="927"/>
    </location>
</feature>
<evidence type="ECO:0000256" key="1">
    <source>
        <dbReference type="SAM" id="MobiDB-lite"/>
    </source>
</evidence>
<feature type="region of interest" description="Disordered" evidence="1">
    <location>
        <begin position="482"/>
        <end position="587"/>
    </location>
</feature>
<proteinExistence type="predicted"/>
<feature type="compositionally biased region" description="Basic residues" evidence="1">
    <location>
        <begin position="778"/>
        <end position="807"/>
    </location>
</feature>
<feature type="region of interest" description="Disordered" evidence="1">
    <location>
        <begin position="932"/>
        <end position="989"/>
    </location>
</feature>
<sequence>SVIGLISEDSSFVNSPIMAPLGKHRQSLGVPRKKLSGSDTTVPGGKPPITLKLWIIKLVSGGVVVEGYRTVSENDASTLQNWRSTPIAIRIDSKTVQTHSGSIYKLKGGIEEEEAAEAGIPQELIDEFTSGFPENWEELIREHLHDQELARRRQSMNTASTIDTERDEEEERRASRRRSQRGAQDETMDTGEASDDEDRLRDAKMRRSMQKGRQSMMHRVQPGTPIEEDDEEEEMTTARGKTPERKNKAGETPLARSVSKKTPRGRGRTSQEDEEMGEQKEEEKTRMAPSTSRGRTRTPRGGKMTTKGREEEDDDDEVFTTPNEIPPVRARNLSVAIPQQRKEEDKTPHRPSFGFTHGRVSLDALPKEIMEKSIPLTRWVLRFVRGGTDKSIFPHFQFKILGFRPESEEQEWTTSAIQKVVPPYIMFTSSSIYRLDGQMDVDQATDIGFPRAFIQDFLLGFPDDWDERLELFFNKTFGPPPQPKIVEVLSDGGTVDDEKKNKKKESATPRNRGDGQNNRPNGPNFDFDDFEPLDNRKRTEPTPSSASSGEEKDEEEVLREARQMEKEMRRGEKAAELRAKAKEEKKKRFEVKVNTTPDGVAISRSGRTLRKPMAKWAGENVTYDVHGNVVDITGVTTTTKMTVGKTNEQQAEKLAAHFGVDSPFNSTMQKERAIAPPTACLPKTPAPKKSKADYKGYSDDETDGIPYKDYVKLLAAEDMATPAFNLKKGKRRCRAVESSDSEAEAEERRKEEKRRKKEERRRLRESDEEEESSDNGWRRKKKSKGKKKVTVKKEKQVKRAPSKKRKAKESEDEEEEGMGSDLEIEHDPDAVSFVLSDEGSNVERGNGYSDNEEIQSEEEEDEPSKKKNQKKTVKRAKVWKKEELTRLKLAIQAANPSGTPEGWENVAKSLGGERTAEECKKSAIERLKMKFNEPTMVESDGEYGSERAWSGAESGEASEDEEKKNRRNARLDEGNAVKGISAKPGTMAHAQEMEAMKRERLLGGRQSQDDFFKNTKTRMSGVAALPSVAVFDPDDSLLEALDDDDVAPAPKQRTTKTAKMAAAPATPRLAALSSFDDSPSGSATTSARRSSAKFVPSPVVNQNDLTRYVYQLSRTKNMSMLSKSAIDQSRMVSTMPPPLARGRMVARAAEAIDKGVSKVEKMKNGRRRDQMGDLDEDDENHDDILAGI</sequence>
<name>A0A8R1Z6H5_PRIPA</name>
<feature type="compositionally biased region" description="Acidic residues" evidence="1">
    <location>
        <begin position="810"/>
        <end position="822"/>
    </location>
</feature>
<evidence type="ECO:0000259" key="2">
    <source>
        <dbReference type="PROSITE" id="PS50090"/>
    </source>
</evidence>
<dbReference type="AlphaFoldDB" id="A0A8R1Z6H5"/>
<feature type="compositionally biased region" description="Acidic residues" evidence="1">
    <location>
        <begin position="1172"/>
        <end position="1181"/>
    </location>
</feature>
<dbReference type="Gene3D" id="1.10.10.60">
    <property type="entry name" value="Homeodomain-like"/>
    <property type="match status" value="1"/>
</dbReference>
<dbReference type="OrthoDB" id="2195551at2759"/>
<dbReference type="PANTHER" id="PTHR16124:SF3">
    <property type="entry name" value="MIS18-BINDING PROTEIN 1"/>
    <property type="match status" value="1"/>
</dbReference>
<organism evidence="3 4">
    <name type="scientific">Pristionchus pacificus</name>
    <name type="common">Parasitic nematode worm</name>
    <dbReference type="NCBI Taxonomy" id="54126"/>
    <lineage>
        <taxon>Eukaryota</taxon>
        <taxon>Metazoa</taxon>
        <taxon>Ecdysozoa</taxon>
        <taxon>Nematoda</taxon>
        <taxon>Chromadorea</taxon>
        <taxon>Rhabditida</taxon>
        <taxon>Rhabditina</taxon>
        <taxon>Diplogasteromorpha</taxon>
        <taxon>Diplogasteroidea</taxon>
        <taxon>Neodiplogasteridae</taxon>
        <taxon>Pristionchus</taxon>
    </lineage>
</organism>
<feature type="region of interest" description="Disordered" evidence="1">
    <location>
        <begin position="891"/>
        <end position="916"/>
    </location>
</feature>
<evidence type="ECO:0000313" key="3">
    <source>
        <dbReference type="EnsemblMetazoa" id="PPA46921.1"/>
    </source>
</evidence>
<dbReference type="PANTHER" id="PTHR16124">
    <property type="entry name" value="MIS18-BINDING PROTEIN 1"/>
    <property type="match status" value="1"/>
</dbReference>
<feature type="compositionally biased region" description="Basic residues" evidence="1">
    <location>
        <begin position="258"/>
        <end position="267"/>
    </location>
</feature>
<feature type="compositionally biased region" description="Basic and acidic residues" evidence="1">
    <location>
        <begin position="558"/>
        <end position="587"/>
    </location>
</feature>
<feature type="compositionally biased region" description="Basic and acidic residues" evidence="1">
    <location>
        <begin position="1156"/>
        <end position="1171"/>
    </location>
</feature>
<dbReference type="GO" id="GO:0000775">
    <property type="term" value="C:chromosome, centromeric region"/>
    <property type="evidence" value="ECO:0000318"/>
    <property type="project" value="GO_Central"/>
</dbReference>
<dbReference type="PROSITE" id="PS50090">
    <property type="entry name" value="MYB_LIKE"/>
    <property type="match status" value="1"/>
</dbReference>
<feature type="compositionally biased region" description="Acidic residues" evidence="1">
    <location>
        <begin position="186"/>
        <end position="197"/>
    </location>
</feature>
<dbReference type="Pfam" id="PF09133">
    <property type="entry name" value="SANTA"/>
    <property type="match status" value="2"/>
</dbReference>
<feature type="region of interest" description="Disordered" evidence="1">
    <location>
        <begin position="1156"/>
        <end position="1188"/>
    </location>
</feature>
<dbReference type="InterPro" id="IPR015216">
    <property type="entry name" value="SANTA"/>
</dbReference>
<feature type="region of interest" description="Disordered" evidence="1">
    <location>
        <begin position="721"/>
        <end position="876"/>
    </location>
</feature>
<feature type="compositionally biased region" description="Acidic residues" evidence="1">
    <location>
        <begin position="850"/>
        <end position="862"/>
    </location>
</feature>
<dbReference type="EnsemblMetazoa" id="PPA46921.1">
    <property type="protein sequence ID" value="PPA46921.1"/>
    <property type="gene ID" value="WBGene00304700"/>
</dbReference>
<feature type="compositionally biased region" description="Basic and acidic residues" evidence="1">
    <location>
        <begin position="961"/>
        <end position="975"/>
    </location>
</feature>
<feature type="compositionally biased region" description="Basic and acidic residues" evidence="1">
    <location>
        <begin position="277"/>
        <end position="286"/>
    </location>
</feature>
<protein>
    <recommendedName>
        <fullName evidence="2">Myb-like domain-containing protein</fullName>
    </recommendedName>
</protein>
<reference evidence="4" key="1">
    <citation type="journal article" date="2008" name="Nat. Genet.">
        <title>The Pristionchus pacificus genome provides a unique perspective on nematode lifestyle and parasitism.</title>
        <authorList>
            <person name="Dieterich C."/>
            <person name="Clifton S.W."/>
            <person name="Schuster L.N."/>
            <person name="Chinwalla A."/>
            <person name="Delehaunty K."/>
            <person name="Dinkelacker I."/>
            <person name="Fulton L."/>
            <person name="Fulton R."/>
            <person name="Godfrey J."/>
            <person name="Minx P."/>
            <person name="Mitreva M."/>
            <person name="Roeseler W."/>
            <person name="Tian H."/>
            <person name="Witte H."/>
            <person name="Yang S.P."/>
            <person name="Wilson R.K."/>
            <person name="Sommer R.J."/>
        </authorList>
    </citation>
    <scope>NUCLEOTIDE SEQUENCE [LARGE SCALE GENOMIC DNA]</scope>
    <source>
        <strain evidence="4">PS312</strain>
    </source>
</reference>
<accession>A0A8R1Z6H5</accession>
<dbReference type="InterPro" id="IPR001005">
    <property type="entry name" value="SANT/Myb"/>
</dbReference>
<feature type="compositionally biased region" description="Basic and acidic residues" evidence="1">
    <location>
        <begin position="496"/>
        <end position="513"/>
    </location>
</feature>
<feature type="compositionally biased region" description="Basic residues" evidence="1">
    <location>
        <begin position="866"/>
        <end position="876"/>
    </location>
</feature>